<evidence type="ECO:0000313" key="2">
    <source>
        <dbReference type="Proteomes" id="UP000838756"/>
    </source>
</evidence>
<keyword evidence="2" id="KW-1185">Reference proteome</keyword>
<dbReference type="Proteomes" id="UP000838756">
    <property type="component" value="Unassembled WGS sequence"/>
</dbReference>
<dbReference type="OrthoDB" id="21221at2759"/>
<name>A0A8S4QX17_9NEOP</name>
<dbReference type="AlphaFoldDB" id="A0A8S4QX17"/>
<gene>
    <name evidence="1" type="primary">jg2218</name>
    <name evidence="1" type="ORF">PAEG_LOCUS6633</name>
</gene>
<comment type="caution">
    <text evidence="1">The sequence shown here is derived from an EMBL/GenBank/DDBJ whole genome shotgun (WGS) entry which is preliminary data.</text>
</comment>
<evidence type="ECO:0000313" key="1">
    <source>
        <dbReference type="EMBL" id="CAH2220746.1"/>
    </source>
</evidence>
<dbReference type="EMBL" id="CAKXAJ010020199">
    <property type="protein sequence ID" value="CAH2220746.1"/>
    <property type="molecule type" value="Genomic_DNA"/>
</dbReference>
<sequence length="117" mass="12810">MIPLQATAVSHPLCNNYIHLEQICNLFENTSSSEWLLYISEWEADGQTLSNIRVTTKVCVHCVLSEAGELRDAGTALLYNVATKEVKTVVSIASFCSPHPGANCVCSLVDSRFTFSV</sequence>
<reference evidence="1" key="1">
    <citation type="submission" date="2022-03" db="EMBL/GenBank/DDBJ databases">
        <authorList>
            <person name="Lindestad O."/>
        </authorList>
    </citation>
    <scope>NUCLEOTIDE SEQUENCE</scope>
</reference>
<accession>A0A8S4QX17</accession>
<proteinExistence type="predicted"/>
<protein>
    <submittedName>
        <fullName evidence="1">Jg2218 protein</fullName>
    </submittedName>
</protein>
<organism evidence="1 2">
    <name type="scientific">Pararge aegeria aegeria</name>
    <dbReference type="NCBI Taxonomy" id="348720"/>
    <lineage>
        <taxon>Eukaryota</taxon>
        <taxon>Metazoa</taxon>
        <taxon>Ecdysozoa</taxon>
        <taxon>Arthropoda</taxon>
        <taxon>Hexapoda</taxon>
        <taxon>Insecta</taxon>
        <taxon>Pterygota</taxon>
        <taxon>Neoptera</taxon>
        <taxon>Endopterygota</taxon>
        <taxon>Lepidoptera</taxon>
        <taxon>Glossata</taxon>
        <taxon>Ditrysia</taxon>
        <taxon>Papilionoidea</taxon>
        <taxon>Nymphalidae</taxon>
        <taxon>Satyrinae</taxon>
        <taxon>Satyrini</taxon>
        <taxon>Parargina</taxon>
        <taxon>Pararge</taxon>
    </lineage>
</organism>